<accession>A0A1U7NCG3</accession>
<evidence type="ECO:0000313" key="2">
    <source>
        <dbReference type="EMBL" id="OLU36200.1"/>
    </source>
</evidence>
<dbReference type="AlphaFoldDB" id="A0A1U7NCG3"/>
<evidence type="ECO:0000313" key="3">
    <source>
        <dbReference type="Proteomes" id="UP000186341"/>
    </source>
</evidence>
<protein>
    <submittedName>
        <fullName evidence="2">Uncharacterized protein</fullName>
    </submittedName>
</protein>
<sequence>MIGELGKPGKDYYSDISVLVTKDEADTDDIIWLQGVKWNEDTEILGDSDLIKTDTQTGLMGDVRIKGSDFCGVLDRNTYWTGQNSAYYYLTKVCQNSGSVTFTNVTTDSNGHKIDMTIRFSPFSVLPDTAIGDDASNLLMLFRAPDQSFEFNQNSRIVTKLNLSEISFSYNDDKEHKPIHAGVVMMASDIDGGQSIHTDFGNQMTYVDPDSNVFQDGDTFGIVDLTRNNLDGLNSSPEGTVILVGIGQNFFYNFNQETVENARKNATGAGDWDNQLNVFSRGFWLNLFGNTTTMNIVSKPVPPQYLGYLPLIAMPKPDTPKTPDKPKTPDHQKTPATPKIPEEPKQTPEAQTPVMMTYNTPHTGVAVGSIAASRPEGFLSS</sequence>
<dbReference type="RefSeq" id="WP_075821130.1">
    <property type="nucleotide sequence ID" value="NZ_CAPNHH010000030.1"/>
</dbReference>
<comment type="caution">
    <text evidence="2">The sequence shown here is derived from an EMBL/GenBank/DDBJ whole genome shotgun (WGS) entry which is preliminary data.</text>
</comment>
<dbReference type="GeneID" id="82203996"/>
<feature type="region of interest" description="Disordered" evidence="1">
    <location>
        <begin position="316"/>
        <end position="353"/>
    </location>
</feature>
<reference evidence="2 3" key="1">
    <citation type="submission" date="2016-11" db="EMBL/GenBank/DDBJ databases">
        <title>Description of two novel members of the family Erysipelotrichaceae: Ileibacterium lipovorans gen. nov., sp. nov. and Dubosiella newyorkensis, gen. nov., sp. nov.</title>
        <authorList>
            <person name="Cox L.M."/>
            <person name="Sohn J."/>
            <person name="Tyrrell K.L."/>
            <person name="Citron D.M."/>
            <person name="Lawson P.A."/>
            <person name="Patel N.B."/>
            <person name="Iizumi T."/>
            <person name="Perez-Perez G.I."/>
            <person name="Goldstein E.J."/>
            <person name="Blaser M.J."/>
        </authorList>
    </citation>
    <scope>NUCLEOTIDE SEQUENCE [LARGE SCALE GENOMIC DNA]</scope>
    <source>
        <strain evidence="2 3">NYU-BL-A3</strain>
    </source>
</reference>
<name>A0A1U7NCG3_9FIRM</name>
<gene>
    <name evidence="2" type="ORF">BO222_12825</name>
</gene>
<evidence type="ECO:0000256" key="1">
    <source>
        <dbReference type="SAM" id="MobiDB-lite"/>
    </source>
</evidence>
<organism evidence="2 3">
    <name type="scientific">Ileibacterium valens</name>
    <dbReference type="NCBI Taxonomy" id="1862668"/>
    <lineage>
        <taxon>Bacteria</taxon>
        <taxon>Bacillati</taxon>
        <taxon>Bacillota</taxon>
        <taxon>Erysipelotrichia</taxon>
        <taxon>Erysipelotrichales</taxon>
        <taxon>Erysipelotrichaceae</taxon>
        <taxon>Ileibacterium</taxon>
    </lineage>
</organism>
<feature type="compositionally biased region" description="Basic and acidic residues" evidence="1">
    <location>
        <begin position="318"/>
        <end position="333"/>
    </location>
</feature>
<dbReference type="EMBL" id="MPJW01000286">
    <property type="protein sequence ID" value="OLU36200.1"/>
    <property type="molecule type" value="Genomic_DNA"/>
</dbReference>
<dbReference type="Proteomes" id="UP000186341">
    <property type="component" value="Unassembled WGS sequence"/>
</dbReference>
<proteinExistence type="predicted"/>
<keyword evidence="3" id="KW-1185">Reference proteome</keyword>